<feature type="transmembrane region" description="Helical" evidence="1">
    <location>
        <begin position="881"/>
        <end position="904"/>
    </location>
</feature>
<dbReference type="SUPFAM" id="SSF82714">
    <property type="entry name" value="Multidrug efflux transporter AcrB TolC docking domain, DN and DC subdomains"/>
    <property type="match status" value="2"/>
</dbReference>
<dbReference type="SUPFAM" id="SSF82866">
    <property type="entry name" value="Multidrug efflux transporter AcrB transmembrane domain"/>
    <property type="match status" value="2"/>
</dbReference>
<evidence type="ECO:0000313" key="2">
    <source>
        <dbReference type="EMBL" id="GAA4650493.1"/>
    </source>
</evidence>
<accession>A0ABP8V2N1</accession>
<keyword evidence="3" id="KW-1185">Reference proteome</keyword>
<feature type="transmembrane region" description="Helical" evidence="1">
    <location>
        <begin position="854"/>
        <end position="874"/>
    </location>
</feature>
<keyword evidence="1" id="KW-0472">Membrane</keyword>
<dbReference type="Pfam" id="PF00873">
    <property type="entry name" value="ACR_tran"/>
    <property type="match status" value="1"/>
</dbReference>
<gene>
    <name evidence="2" type="primary">mexW</name>
    <name evidence="2" type="ORF">GCM10023116_27760</name>
</gene>
<dbReference type="PRINTS" id="PR00702">
    <property type="entry name" value="ACRIFLAVINRP"/>
</dbReference>
<organism evidence="2 3">
    <name type="scientific">Kistimonas scapharcae</name>
    <dbReference type="NCBI Taxonomy" id="1036133"/>
    <lineage>
        <taxon>Bacteria</taxon>
        <taxon>Pseudomonadati</taxon>
        <taxon>Pseudomonadota</taxon>
        <taxon>Gammaproteobacteria</taxon>
        <taxon>Oceanospirillales</taxon>
        <taxon>Endozoicomonadaceae</taxon>
        <taxon>Kistimonas</taxon>
    </lineage>
</organism>
<comment type="caution">
    <text evidence="2">The sequence shown here is derived from an EMBL/GenBank/DDBJ whole genome shotgun (WGS) entry which is preliminary data.</text>
</comment>
<name>A0ABP8V2N1_9GAMM</name>
<feature type="transmembrane region" description="Helical" evidence="1">
    <location>
        <begin position="436"/>
        <end position="456"/>
    </location>
</feature>
<keyword evidence="1" id="KW-1133">Transmembrane helix</keyword>
<proteinExistence type="predicted"/>
<feature type="transmembrane region" description="Helical" evidence="1">
    <location>
        <begin position="339"/>
        <end position="358"/>
    </location>
</feature>
<keyword evidence="1" id="KW-0812">Transmembrane</keyword>
<dbReference type="Gene3D" id="3.30.70.1320">
    <property type="entry name" value="Multidrug efflux transporter AcrB pore domain like"/>
    <property type="match status" value="1"/>
</dbReference>
<feature type="transmembrane region" description="Helical" evidence="1">
    <location>
        <begin position="468"/>
        <end position="486"/>
    </location>
</feature>
<dbReference type="PANTHER" id="PTHR32063">
    <property type="match status" value="1"/>
</dbReference>
<evidence type="ECO:0000256" key="1">
    <source>
        <dbReference type="SAM" id="Phobius"/>
    </source>
</evidence>
<evidence type="ECO:0000313" key="3">
    <source>
        <dbReference type="Proteomes" id="UP001500604"/>
    </source>
</evidence>
<feature type="transmembrane region" description="Helical" evidence="1">
    <location>
        <begin position="533"/>
        <end position="549"/>
    </location>
</feature>
<sequence>MSIAMKQSFTDIFIQRPVLATVVSLLILLLGLQAFQKLPVREYPAMEDAVITVTTIYPGASAKLMQGFVTTPVQQAMAGAEGIDYLTSSSSQNTSTVTAYLQLGYNADRALTEIMAKVNEVRNQLPSEAEDPIITKGDNKGSALLYMSFYSDAMSNEQVTDYLTRVVQPRLATLEGVGSAEILGQKTFAMRVWLDPVRMAALGVTAADINQAILDNNFQSAAGETKSLLTVTSVNAETDLSTEEAFRQIIVRNDGDTLVRIQDVANIELTAENFDSYVAFNGIQSVYIGISATPSANPLDVIERVRETLPGIQAQLPDVLSADIVYDATEFIQSSIDEVVKTLLEATLIVIVVVFLFLGSLRIVVIPVVAIPLSMVGVLFLMHLMGYSINLLTLLAMVLAIGLVVDDAIVVVENIHRHIEEGKSPFDAALAGAREIALPVISMTITLAAVYAPIGFMTGLTGSLFREFAFTLAGAVVISGIIALTLSPMMCSRLLQPAGNDSRFVQWLDRRFDKLKNGYQAAIRRGLSYRGPTLLFAAVVFCAIPVMFMETRSELAPNEDMGIIFIMSKSPQYANIDYLNRYTDTYEAIYRQFPEYESSFLVNGDGGPNMSFSGMLLKPWHERERSQFAIQKELQNEHLSQVAGLEVFSFNMPSLPGAGGGLPVQLVVNTTSDYETLFRVTEELTKAAQQSGLFMFISNELRFNKPETQLMVDRNKAASLGISMRDIGTTLSTMLGNGNLNRFSIEGRSYRVIPQAPREFRLNQEWLGRYYVRAESGDMVPLSAIITVSTETQPNRLTQFQQLNSTKLQGMLTPGVSLGEALAFLQEKAADINPEGFGIDYEGSSRQYINEGQAIMVTFAISLLVIFLVLAAQFESFRDPLVVMVTVPMSICGALIPLMLGSLFDLNSRLTI</sequence>
<dbReference type="Gene3D" id="3.30.70.1430">
    <property type="entry name" value="Multidrug efflux transporter AcrB pore domain"/>
    <property type="match status" value="2"/>
</dbReference>
<dbReference type="Gene3D" id="3.30.70.1440">
    <property type="entry name" value="Multidrug efflux transporter AcrB pore domain"/>
    <property type="match status" value="1"/>
</dbReference>
<dbReference type="EMBL" id="BAABFL010000400">
    <property type="protein sequence ID" value="GAA4650493.1"/>
    <property type="molecule type" value="Genomic_DNA"/>
</dbReference>
<feature type="transmembrane region" description="Helical" evidence="1">
    <location>
        <begin position="391"/>
        <end position="415"/>
    </location>
</feature>
<dbReference type="InterPro" id="IPR001036">
    <property type="entry name" value="Acrflvin-R"/>
</dbReference>
<feature type="transmembrane region" description="Helical" evidence="1">
    <location>
        <begin position="365"/>
        <end position="385"/>
    </location>
</feature>
<dbReference type="InterPro" id="IPR027463">
    <property type="entry name" value="AcrB_DN_DC_subdom"/>
</dbReference>
<dbReference type="Gene3D" id="1.20.1640.10">
    <property type="entry name" value="Multidrug efflux transporter AcrB transmembrane domain"/>
    <property type="match status" value="2"/>
</dbReference>
<protein>
    <submittedName>
        <fullName evidence="2">Multidrug efflux RND transporter permease subunit MexW</fullName>
    </submittedName>
</protein>
<dbReference type="SUPFAM" id="SSF82693">
    <property type="entry name" value="Multidrug efflux transporter AcrB pore domain, PN1, PN2, PC1 and PC2 subdomains"/>
    <property type="match status" value="4"/>
</dbReference>
<dbReference type="PANTHER" id="PTHR32063:SF14">
    <property type="entry name" value="BLL4319 PROTEIN"/>
    <property type="match status" value="1"/>
</dbReference>
<reference evidence="3" key="1">
    <citation type="journal article" date="2019" name="Int. J. Syst. Evol. Microbiol.">
        <title>The Global Catalogue of Microorganisms (GCM) 10K type strain sequencing project: providing services to taxonomists for standard genome sequencing and annotation.</title>
        <authorList>
            <consortium name="The Broad Institute Genomics Platform"/>
            <consortium name="The Broad Institute Genome Sequencing Center for Infectious Disease"/>
            <person name="Wu L."/>
            <person name="Ma J."/>
        </authorList>
    </citation>
    <scope>NUCLEOTIDE SEQUENCE [LARGE SCALE GENOMIC DNA]</scope>
    <source>
        <strain evidence="3">JCM 17805</strain>
    </source>
</reference>
<dbReference type="Gene3D" id="3.30.2090.10">
    <property type="entry name" value="Multidrug efflux transporter AcrB TolC docking domain, DN and DC subdomains"/>
    <property type="match status" value="2"/>
</dbReference>
<dbReference type="Proteomes" id="UP001500604">
    <property type="component" value="Unassembled WGS sequence"/>
</dbReference>